<dbReference type="EMBL" id="JAJNDB010000005">
    <property type="protein sequence ID" value="MCD2196262.1"/>
    <property type="molecule type" value="Genomic_DNA"/>
</dbReference>
<evidence type="ECO:0000256" key="1">
    <source>
        <dbReference type="SAM" id="MobiDB-lite"/>
    </source>
</evidence>
<protein>
    <submittedName>
        <fullName evidence="2">Uncharacterized protein</fullName>
    </submittedName>
</protein>
<evidence type="ECO:0000313" key="3">
    <source>
        <dbReference type="Proteomes" id="UP001199469"/>
    </source>
</evidence>
<dbReference type="Proteomes" id="UP001199469">
    <property type="component" value="Unassembled WGS sequence"/>
</dbReference>
<reference evidence="2 3" key="1">
    <citation type="submission" date="2021-11" db="EMBL/GenBank/DDBJ databases">
        <title>Draft genome sequence of Actinomycetospora sp. SF1 isolated from the rhizosphere soil.</title>
        <authorList>
            <person name="Duangmal K."/>
            <person name="Chantavorakit T."/>
        </authorList>
    </citation>
    <scope>NUCLEOTIDE SEQUENCE [LARGE SCALE GENOMIC DNA]</scope>
    <source>
        <strain evidence="2 3">TBRC 5722</strain>
    </source>
</reference>
<dbReference type="RefSeq" id="WP_230738115.1">
    <property type="nucleotide sequence ID" value="NZ_JAJNDB010000005.1"/>
</dbReference>
<sequence>MPAPWEPFNPTVCQAEGVLSARFEVPIHLAPMLLARHAQHAGLSVAAMAEQIVSEVNGRADPETAAARPDGPRSTSCASPRRLAARRWR</sequence>
<comment type="caution">
    <text evidence="2">The sequence shown here is derived from an EMBL/GenBank/DDBJ whole genome shotgun (WGS) entry which is preliminary data.</text>
</comment>
<accession>A0ABS8PDB4</accession>
<name>A0ABS8PDB4_9PSEU</name>
<keyword evidence="3" id="KW-1185">Reference proteome</keyword>
<organism evidence="2 3">
    <name type="scientific">Actinomycetospora endophytica</name>
    <dbReference type="NCBI Taxonomy" id="2291215"/>
    <lineage>
        <taxon>Bacteria</taxon>
        <taxon>Bacillati</taxon>
        <taxon>Actinomycetota</taxon>
        <taxon>Actinomycetes</taxon>
        <taxon>Pseudonocardiales</taxon>
        <taxon>Pseudonocardiaceae</taxon>
        <taxon>Actinomycetospora</taxon>
    </lineage>
</organism>
<evidence type="ECO:0000313" key="2">
    <source>
        <dbReference type="EMBL" id="MCD2196262.1"/>
    </source>
</evidence>
<proteinExistence type="predicted"/>
<feature type="region of interest" description="Disordered" evidence="1">
    <location>
        <begin position="58"/>
        <end position="89"/>
    </location>
</feature>
<gene>
    <name evidence="2" type="ORF">LQ327_23075</name>
</gene>